<keyword evidence="3" id="KW-1185">Reference proteome</keyword>
<proteinExistence type="predicted"/>
<keyword evidence="1" id="KW-0812">Transmembrane</keyword>
<dbReference type="Proteomes" id="UP000829196">
    <property type="component" value="Unassembled WGS sequence"/>
</dbReference>
<evidence type="ECO:0000313" key="3">
    <source>
        <dbReference type="Proteomes" id="UP000829196"/>
    </source>
</evidence>
<organism evidence="2 3">
    <name type="scientific">Dendrobium nobile</name>
    <name type="common">Orchid</name>
    <dbReference type="NCBI Taxonomy" id="94219"/>
    <lineage>
        <taxon>Eukaryota</taxon>
        <taxon>Viridiplantae</taxon>
        <taxon>Streptophyta</taxon>
        <taxon>Embryophyta</taxon>
        <taxon>Tracheophyta</taxon>
        <taxon>Spermatophyta</taxon>
        <taxon>Magnoliopsida</taxon>
        <taxon>Liliopsida</taxon>
        <taxon>Asparagales</taxon>
        <taxon>Orchidaceae</taxon>
        <taxon>Epidendroideae</taxon>
        <taxon>Malaxideae</taxon>
        <taxon>Dendrobiinae</taxon>
        <taxon>Dendrobium</taxon>
    </lineage>
</organism>
<dbReference type="SMR" id="A0A8T3AMI3"/>
<gene>
    <name evidence="2" type="ORF">KFK09_020684</name>
</gene>
<name>A0A8T3AMI3_DENNO</name>
<keyword evidence="1" id="KW-1133">Transmembrane helix</keyword>
<accession>A0A8T3AMI3</accession>
<protein>
    <submittedName>
        <fullName evidence="2">Uncharacterized protein</fullName>
    </submittedName>
</protein>
<dbReference type="AlphaFoldDB" id="A0A8T3AMI3"/>
<keyword evidence="1" id="KW-0472">Membrane</keyword>
<dbReference type="EMBL" id="JAGYWB010000015">
    <property type="protein sequence ID" value="KAI0497457.1"/>
    <property type="molecule type" value="Genomic_DNA"/>
</dbReference>
<sequence>MPFLLSMGDRKVFNDIYFCFCFVFFLTGDGHALWYYLLLQFFFIWRIDIHRYFD</sequence>
<evidence type="ECO:0000256" key="1">
    <source>
        <dbReference type="SAM" id="Phobius"/>
    </source>
</evidence>
<comment type="caution">
    <text evidence="2">The sequence shown here is derived from an EMBL/GenBank/DDBJ whole genome shotgun (WGS) entry which is preliminary data.</text>
</comment>
<reference evidence="2" key="1">
    <citation type="journal article" date="2022" name="Front. Genet.">
        <title>Chromosome-Scale Assembly of the Dendrobium nobile Genome Provides Insights Into the Molecular Mechanism of the Biosynthesis of the Medicinal Active Ingredient of Dendrobium.</title>
        <authorList>
            <person name="Xu Q."/>
            <person name="Niu S.-C."/>
            <person name="Li K.-L."/>
            <person name="Zheng P.-J."/>
            <person name="Zhang X.-J."/>
            <person name="Jia Y."/>
            <person name="Liu Y."/>
            <person name="Niu Y.-X."/>
            <person name="Yu L.-H."/>
            <person name="Chen D.-F."/>
            <person name="Zhang G.-Q."/>
        </authorList>
    </citation>
    <scope>NUCLEOTIDE SEQUENCE</scope>
    <source>
        <tissue evidence="2">Leaf</tissue>
    </source>
</reference>
<evidence type="ECO:0000313" key="2">
    <source>
        <dbReference type="EMBL" id="KAI0497457.1"/>
    </source>
</evidence>
<feature type="transmembrane region" description="Helical" evidence="1">
    <location>
        <begin position="12"/>
        <end position="27"/>
    </location>
</feature>